<feature type="non-terminal residue" evidence="7">
    <location>
        <position position="1"/>
    </location>
</feature>
<keyword evidence="3" id="KW-0479">Metal-binding</keyword>
<dbReference type="Pfam" id="PF00408">
    <property type="entry name" value="PGM_PMM_IV"/>
    <property type="match status" value="1"/>
</dbReference>
<feature type="domain" description="Alpha-D-phosphohexomutase C-terminal" evidence="6">
    <location>
        <begin position="61"/>
        <end position="112"/>
    </location>
</feature>
<evidence type="ECO:0000256" key="1">
    <source>
        <dbReference type="ARBA" id="ARBA00001946"/>
    </source>
</evidence>
<evidence type="ECO:0000259" key="6">
    <source>
        <dbReference type="Pfam" id="PF00408"/>
    </source>
</evidence>
<dbReference type="GO" id="GO:0016868">
    <property type="term" value="F:intramolecular phosphotransferase activity"/>
    <property type="evidence" value="ECO:0007669"/>
    <property type="project" value="InterPro"/>
</dbReference>
<dbReference type="PANTHER" id="PTHR43771:SF1">
    <property type="entry name" value="PHOSPHOMANNOMUTASE"/>
    <property type="match status" value="1"/>
</dbReference>
<evidence type="ECO:0000313" key="7">
    <source>
        <dbReference type="EMBL" id="GAI49087.1"/>
    </source>
</evidence>
<protein>
    <recommendedName>
        <fullName evidence="6">Alpha-D-phosphohexomutase C-terminal domain-containing protein</fullName>
    </recommendedName>
</protein>
<organism evidence="7">
    <name type="scientific">marine sediment metagenome</name>
    <dbReference type="NCBI Taxonomy" id="412755"/>
    <lineage>
        <taxon>unclassified sequences</taxon>
        <taxon>metagenomes</taxon>
        <taxon>ecological metagenomes</taxon>
    </lineage>
</organism>
<dbReference type="Gene3D" id="3.30.310.50">
    <property type="entry name" value="Alpha-D-phosphohexomutase, C-terminal domain"/>
    <property type="match status" value="1"/>
</dbReference>
<keyword evidence="2" id="KW-0597">Phosphoprotein</keyword>
<dbReference type="InterPro" id="IPR005843">
    <property type="entry name" value="A-D-PHexomutase_C"/>
</dbReference>
<evidence type="ECO:0000256" key="5">
    <source>
        <dbReference type="ARBA" id="ARBA00023235"/>
    </source>
</evidence>
<accession>X1NYG9</accession>
<comment type="cofactor">
    <cofactor evidence="1">
        <name>Mg(2+)</name>
        <dbReference type="ChEBI" id="CHEBI:18420"/>
    </cofactor>
</comment>
<comment type="caution">
    <text evidence="7">The sequence shown here is derived from an EMBL/GenBank/DDBJ whole genome shotgun (WGS) entry which is preliminary data.</text>
</comment>
<name>X1NYG9_9ZZZZ</name>
<keyword evidence="5" id="KW-0413">Isomerase</keyword>
<dbReference type="GO" id="GO:0046872">
    <property type="term" value="F:metal ion binding"/>
    <property type="evidence" value="ECO:0007669"/>
    <property type="project" value="UniProtKB-KW"/>
</dbReference>
<dbReference type="EMBL" id="BARV01035960">
    <property type="protein sequence ID" value="GAI49087.1"/>
    <property type="molecule type" value="Genomic_DNA"/>
</dbReference>
<dbReference type="SUPFAM" id="SSF55957">
    <property type="entry name" value="Phosphoglucomutase, C-terminal domain"/>
    <property type="match status" value="1"/>
</dbReference>
<keyword evidence="4" id="KW-0460">Magnesium</keyword>
<reference evidence="7" key="1">
    <citation type="journal article" date="2014" name="Front. Microbiol.">
        <title>High frequency of phylogenetically diverse reductive dehalogenase-homologous genes in deep subseafloor sedimentary metagenomes.</title>
        <authorList>
            <person name="Kawai M."/>
            <person name="Futagami T."/>
            <person name="Toyoda A."/>
            <person name="Takaki Y."/>
            <person name="Nishi S."/>
            <person name="Hori S."/>
            <person name="Arai W."/>
            <person name="Tsubouchi T."/>
            <person name="Morono Y."/>
            <person name="Uchiyama I."/>
            <person name="Ito T."/>
            <person name="Fujiyama A."/>
            <person name="Inagaki F."/>
            <person name="Takami H."/>
        </authorList>
    </citation>
    <scope>NUCLEOTIDE SEQUENCE</scope>
    <source>
        <strain evidence="7">Expedition CK06-06</strain>
    </source>
</reference>
<gene>
    <name evidence="7" type="ORF">S06H3_55979</name>
</gene>
<dbReference type="InterPro" id="IPR036900">
    <property type="entry name" value="A-D-PHexomutase_C_sf"/>
</dbReference>
<dbReference type="AlphaFoldDB" id="X1NYG9"/>
<evidence type="ECO:0000256" key="4">
    <source>
        <dbReference type="ARBA" id="ARBA00022842"/>
    </source>
</evidence>
<evidence type="ECO:0000256" key="3">
    <source>
        <dbReference type="ARBA" id="ARBA00022723"/>
    </source>
</evidence>
<proteinExistence type="predicted"/>
<sequence length="124" mass="14025">GVIIPEVHYARDGIAAIALLLDYLTDTNEPVSELANKLPHYYMVKEKRAFAGQDFSLIKNKLEEQFKPESLDFLDGVKITLEDGWIHIRPSGTEPVIRIITEAKTKKRAESLYQIGLEKITEVA</sequence>
<evidence type="ECO:0000256" key="2">
    <source>
        <dbReference type="ARBA" id="ARBA00022553"/>
    </source>
</evidence>
<dbReference type="PANTHER" id="PTHR43771">
    <property type="entry name" value="PHOSPHOMANNOMUTASE"/>
    <property type="match status" value="1"/>
</dbReference>